<dbReference type="SUPFAM" id="SSF54593">
    <property type="entry name" value="Glyoxalase/Bleomycin resistance protein/Dihydroxybiphenyl dioxygenase"/>
    <property type="match status" value="2"/>
</dbReference>
<reference evidence="3 4" key="1">
    <citation type="journal article" date="2019" name="Int. J. Syst. Evol. Microbiol.">
        <title>The Global Catalogue of Microorganisms (GCM) 10K type strain sequencing project: providing services to taxonomists for standard genome sequencing and annotation.</title>
        <authorList>
            <consortium name="The Broad Institute Genomics Platform"/>
            <consortium name="The Broad Institute Genome Sequencing Center for Infectious Disease"/>
            <person name="Wu L."/>
            <person name="Ma J."/>
        </authorList>
    </citation>
    <scope>NUCLEOTIDE SEQUENCE [LARGE SCALE GENOMIC DNA]</scope>
    <source>
        <strain evidence="3 4">JCM 9088</strain>
    </source>
</reference>
<feature type="region of interest" description="Disordered" evidence="1">
    <location>
        <begin position="1"/>
        <end position="30"/>
    </location>
</feature>
<feature type="compositionally biased region" description="Basic and acidic residues" evidence="1">
    <location>
        <begin position="14"/>
        <end position="23"/>
    </location>
</feature>
<dbReference type="CDD" id="cd07247">
    <property type="entry name" value="SgaA_N_like"/>
    <property type="match status" value="2"/>
</dbReference>
<comment type="caution">
    <text evidence="3">The sequence shown here is derived from an EMBL/GenBank/DDBJ whole genome shotgun (WGS) entry which is preliminary data.</text>
</comment>
<dbReference type="PANTHER" id="PTHR33993">
    <property type="entry name" value="GLYOXALASE-RELATED"/>
    <property type="match status" value="1"/>
</dbReference>
<dbReference type="InterPro" id="IPR037523">
    <property type="entry name" value="VOC_core"/>
</dbReference>
<keyword evidence="4" id="KW-1185">Reference proteome</keyword>
<gene>
    <name evidence="3" type="ORF">GCM10010446_51830</name>
</gene>
<sequence length="285" mass="29876">MEVIGKGGRCSVDTPRETSREAGRPSMLSTDFVTGSPDWLDLGSPDTSAAATFYGQVFGWDFRSRGPDAGGYGFFQQDGKTVAALGPLTQEGAGSAWTVYFRTSDADATVEAAGEGGGTVRVEPFDVMDAGRTACLTDPGGAEFAVWQPAAVEGLEKVSDDNSLCWAELHIGDPATALGFYGSLFGWRSQEMETPGMTYTVLSTAEGDQREASFGGVAPLQSESGEARWIPYFAVEDVDETVTRSRASGGSVVMPAADVPDVGRIAWLADPFGAAFAVLKPAPPA</sequence>
<dbReference type="InterPro" id="IPR004360">
    <property type="entry name" value="Glyas_Fos-R_dOase_dom"/>
</dbReference>
<evidence type="ECO:0000259" key="2">
    <source>
        <dbReference type="PROSITE" id="PS51819"/>
    </source>
</evidence>
<organism evidence="3 4">
    <name type="scientific">Streptomyces enissocaesilis</name>
    <dbReference type="NCBI Taxonomy" id="332589"/>
    <lineage>
        <taxon>Bacteria</taxon>
        <taxon>Bacillati</taxon>
        <taxon>Actinomycetota</taxon>
        <taxon>Actinomycetes</taxon>
        <taxon>Kitasatosporales</taxon>
        <taxon>Streptomycetaceae</taxon>
        <taxon>Streptomyces</taxon>
        <taxon>Streptomyces rochei group</taxon>
    </lineage>
</organism>
<protein>
    <submittedName>
        <fullName evidence="3">VOC family protein</fullName>
    </submittedName>
</protein>
<accession>A0ABN3XM67</accession>
<dbReference type="EMBL" id="BAAAUD010000050">
    <property type="protein sequence ID" value="GAA2960034.1"/>
    <property type="molecule type" value="Genomic_DNA"/>
</dbReference>
<evidence type="ECO:0000256" key="1">
    <source>
        <dbReference type="SAM" id="MobiDB-lite"/>
    </source>
</evidence>
<evidence type="ECO:0000313" key="3">
    <source>
        <dbReference type="EMBL" id="GAA2960034.1"/>
    </source>
</evidence>
<dbReference type="PANTHER" id="PTHR33993:SF10">
    <property type="entry name" value="CONSERVED PROTEIN"/>
    <property type="match status" value="1"/>
</dbReference>
<dbReference type="Pfam" id="PF00903">
    <property type="entry name" value="Glyoxalase"/>
    <property type="match status" value="2"/>
</dbReference>
<dbReference type="Gene3D" id="3.10.180.10">
    <property type="entry name" value="2,3-Dihydroxybiphenyl 1,2-Dioxygenase, domain 1"/>
    <property type="match status" value="2"/>
</dbReference>
<feature type="domain" description="VOC" evidence="2">
    <location>
        <begin position="163"/>
        <end position="281"/>
    </location>
</feature>
<dbReference type="InterPro" id="IPR052164">
    <property type="entry name" value="Anthracycline_SecMetBiosynth"/>
</dbReference>
<evidence type="ECO:0000313" key="4">
    <source>
        <dbReference type="Proteomes" id="UP001500403"/>
    </source>
</evidence>
<name>A0ABN3XM67_9ACTN</name>
<dbReference type="InterPro" id="IPR029068">
    <property type="entry name" value="Glyas_Bleomycin-R_OHBP_Dase"/>
</dbReference>
<dbReference type="PROSITE" id="PS51819">
    <property type="entry name" value="VOC"/>
    <property type="match status" value="2"/>
</dbReference>
<feature type="domain" description="VOC" evidence="2">
    <location>
        <begin position="36"/>
        <end position="149"/>
    </location>
</feature>
<dbReference type="Proteomes" id="UP001500403">
    <property type="component" value="Unassembled WGS sequence"/>
</dbReference>
<proteinExistence type="predicted"/>